<evidence type="ECO:0000259" key="10">
    <source>
        <dbReference type="Pfam" id="PF01909"/>
    </source>
</evidence>
<comment type="cofactor">
    <cofactor evidence="1">
        <name>Mg(2+)</name>
        <dbReference type="ChEBI" id="CHEBI:18420"/>
    </cofactor>
</comment>
<reference evidence="11 12" key="1">
    <citation type="submission" date="2020-08" db="EMBL/GenBank/DDBJ databases">
        <title>Genome public.</title>
        <authorList>
            <person name="Liu C."/>
            <person name="Sun Q."/>
        </authorList>
    </citation>
    <scope>NUCLEOTIDE SEQUENCE [LARGE SCALE GENOMIC DNA]</scope>
    <source>
        <strain evidence="11 12">BX2</strain>
    </source>
</reference>
<dbReference type="PANTHER" id="PTHR33571:SF14">
    <property type="entry name" value="PROTEIN ADENYLYLTRANSFERASE MJ0435-RELATED"/>
    <property type="match status" value="1"/>
</dbReference>
<keyword evidence="8" id="KW-0460">Magnesium</keyword>
<evidence type="ECO:0000256" key="5">
    <source>
        <dbReference type="ARBA" id="ARBA00022723"/>
    </source>
</evidence>
<evidence type="ECO:0000313" key="12">
    <source>
        <dbReference type="Proteomes" id="UP000644010"/>
    </source>
</evidence>
<evidence type="ECO:0000256" key="3">
    <source>
        <dbReference type="ARBA" id="ARBA00022679"/>
    </source>
</evidence>
<dbReference type="Proteomes" id="UP000644010">
    <property type="component" value="Unassembled WGS sequence"/>
</dbReference>
<dbReference type="Pfam" id="PF01909">
    <property type="entry name" value="NTP_transf_2"/>
    <property type="match status" value="1"/>
</dbReference>
<keyword evidence="5" id="KW-0479">Metal-binding</keyword>
<comment type="caution">
    <text evidence="11">The sequence shown here is derived from an EMBL/GenBank/DDBJ whole genome shotgun (WGS) entry which is preliminary data.</text>
</comment>
<keyword evidence="7" id="KW-0067">ATP-binding</keyword>
<evidence type="ECO:0000256" key="1">
    <source>
        <dbReference type="ARBA" id="ARBA00001946"/>
    </source>
</evidence>
<dbReference type="SUPFAM" id="SSF81301">
    <property type="entry name" value="Nucleotidyltransferase"/>
    <property type="match status" value="1"/>
</dbReference>
<name>A0ABR7EC30_9BACT</name>
<evidence type="ECO:0000256" key="6">
    <source>
        <dbReference type="ARBA" id="ARBA00022741"/>
    </source>
</evidence>
<dbReference type="Gene3D" id="3.30.460.10">
    <property type="entry name" value="Beta Polymerase, domain 2"/>
    <property type="match status" value="1"/>
</dbReference>
<sequence>MKSTKEYIDLLRQFMQQKGQKYGISKMGIFGSVARGEQNENSDVDILFEGKANLLLHVRIKNELEELLGSPVDLVRMRNQLNGTTLKQSILNDVIFV</sequence>
<keyword evidence="2" id="KW-1277">Toxin-antitoxin system</keyword>
<evidence type="ECO:0000256" key="2">
    <source>
        <dbReference type="ARBA" id="ARBA00022649"/>
    </source>
</evidence>
<gene>
    <name evidence="11" type="ORF">H8S77_27950</name>
</gene>
<dbReference type="InterPro" id="IPR043519">
    <property type="entry name" value="NT_sf"/>
</dbReference>
<keyword evidence="12" id="KW-1185">Reference proteome</keyword>
<comment type="similarity">
    <text evidence="9">Belongs to the MntA antitoxin family.</text>
</comment>
<evidence type="ECO:0000256" key="8">
    <source>
        <dbReference type="ARBA" id="ARBA00022842"/>
    </source>
</evidence>
<dbReference type="PANTHER" id="PTHR33571">
    <property type="entry name" value="SSL8005 PROTEIN"/>
    <property type="match status" value="1"/>
</dbReference>
<keyword evidence="6" id="KW-0547">Nucleotide-binding</keyword>
<proteinExistence type="inferred from homology"/>
<dbReference type="CDD" id="cd05403">
    <property type="entry name" value="NT_KNTase_like"/>
    <property type="match status" value="1"/>
</dbReference>
<keyword evidence="3" id="KW-0808">Transferase</keyword>
<dbReference type="RefSeq" id="WP_186962097.1">
    <property type="nucleotide sequence ID" value="NZ_JACOOI010000083.1"/>
</dbReference>
<feature type="domain" description="Polymerase nucleotidyl transferase" evidence="10">
    <location>
        <begin position="10"/>
        <end position="96"/>
    </location>
</feature>
<dbReference type="InterPro" id="IPR052038">
    <property type="entry name" value="Type-VII_TA_antitoxin"/>
</dbReference>
<dbReference type="InterPro" id="IPR002934">
    <property type="entry name" value="Polymerase_NTP_transf_dom"/>
</dbReference>
<accession>A0ABR7EC30</accession>
<evidence type="ECO:0000256" key="4">
    <source>
        <dbReference type="ARBA" id="ARBA00022695"/>
    </source>
</evidence>
<organism evidence="11 12">
    <name type="scientific">Parabacteroides segnis</name>
    <dbReference type="NCBI Taxonomy" id="2763058"/>
    <lineage>
        <taxon>Bacteria</taxon>
        <taxon>Pseudomonadati</taxon>
        <taxon>Bacteroidota</taxon>
        <taxon>Bacteroidia</taxon>
        <taxon>Bacteroidales</taxon>
        <taxon>Tannerellaceae</taxon>
        <taxon>Parabacteroides</taxon>
    </lineage>
</organism>
<keyword evidence="4" id="KW-0548">Nucleotidyltransferase</keyword>
<evidence type="ECO:0000256" key="7">
    <source>
        <dbReference type="ARBA" id="ARBA00022840"/>
    </source>
</evidence>
<dbReference type="EMBL" id="JACOOI010000083">
    <property type="protein sequence ID" value="MBC5646684.1"/>
    <property type="molecule type" value="Genomic_DNA"/>
</dbReference>
<evidence type="ECO:0000256" key="9">
    <source>
        <dbReference type="ARBA" id="ARBA00038276"/>
    </source>
</evidence>
<evidence type="ECO:0000313" key="11">
    <source>
        <dbReference type="EMBL" id="MBC5646684.1"/>
    </source>
</evidence>
<protein>
    <submittedName>
        <fullName evidence="11">Nucleotidyltransferase family protein</fullName>
    </submittedName>
</protein>